<name>A0A1Q4V4S8_9ACTN</name>
<feature type="chain" id="PRO_5012072407" description="AB hydrolase-1 domain-containing protein" evidence="1">
    <location>
        <begin position="21"/>
        <end position="399"/>
    </location>
</feature>
<proteinExistence type="predicted"/>
<comment type="caution">
    <text evidence="3">The sequence shown here is derived from an EMBL/GenBank/DDBJ whole genome shotgun (WGS) entry which is preliminary data.</text>
</comment>
<dbReference type="STRING" id="1048205.AB852_20255"/>
<protein>
    <recommendedName>
        <fullName evidence="2">AB hydrolase-1 domain-containing protein</fullName>
    </recommendedName>
</protein>
<dbReference type="EMBL" id="LFBV01000005">
    <property type="protein sequence ID" value="OKH92863.1"/>
    <property type="molecule type" value="Genomic_DNA"/>
</dbReference>
<evidence type="ECO:0000259" key="2">
    <source>
        <dbReference type="Pfam" id="PF00561"/>
    </source>
</evidence>
<organism evidence="3 4">
    <name type="scientific">Streptomyces uncialis</name>
    <dbReference type="NCBI Taxonomy" id="1048205"/>
    <lineage>
        <taxon>Bacteria</taxon>
        <taxon>Bacillati</taxon>
        <taxon>Actinomycetota</taxon>
        <taxon>Actinomycetes</taxon>
        <taxon>Kitasatosporales</taxon>
        <taxon>Streptomycetaceae</taxon>
        <taxon>Streptomyces</taxon>
    </lineage>
</organism>
<dbReference type="RefSeq" id="WP_073790678.1">
    <property type="nucleotide sequence ID" value="NZ_LFBV01000005.1"/>
</dbReference>
<keyword evidence="1" id="KW-0732">Signal</keyword>
<dbReference type="InterPro" id="IPR029058">
    <property type="entry name" value="AB_hydrolase_fold"/>
</dbReference>
<dbReference type="SUPFAM" id="SSF53474">
    <property type="entry name" value="alpha/beta-Hydrolases"/>
    <property type="match status" value="1"/>
</dbReference>
<feature type="domain" description="AB hydrolase-1" evidence="2">
    <location>
        <begin position="181"/>
        <end position="296"/>
    </location>
</feature>
<dbReference type="AlphaFoldDB" id="A0A1Q4V4S8"/>
<dbReference type="PANTHER" id="PTHR12277:SF79">
    <property type="entry name" value="XAA-PRO DIPEPTIDYL-PEPTIDASE-RELATED"/>
    <property type="match status" value="1"/>
</dbReference>
<dbReference type="Proteomes" id="UP000186455">
    <property type="component" value="Unassembled WGS sequence"/>
</dbReference>
<keyword evidence="4" id="KW-1185">Reference proteome</keyword>
<evidence type="ECO:0000256" key="1">
    <source>
        <dbReference type="SAM" id="SignalP"/>
    </source>
</evidence>
<feature type="signal peptide" evidence="1">
    <location>
        <begin position="1"/>
        <end position="20"/>
    </location>
</feature>
<sequence length="399" mass="41990">MRTAQATAAAVTAATTTALAALAAGHVASGAALRPAAGRPLPTEPRLTLHAVTAGDAAGRATAAATSSAGSPATSSTAGRVTLTRALASLRPGVYGLAGDGTHAVVGPVVTSAPHTADTVVRRLERVTHGALEPGDKVWLTPQVHIGNPRTALGLDHADVSVPGELGSLPAWFVPGARDTWVIAVHGLGTTREHPMVVMEQLHRHRFPVLALAYRGDLGAPRPPDGLSHLGETEWRDLDAAIRYAVRYGAERVVLHGWSTGATMALRAATHSALRDRIAGIILDSPVLDWEATVRALAAARHVPGPLLPLAVRAAQGRTGLRPHQIRERADIRELRVPTLVVHGPGDTVAPWGLSRRFARTRPDLVTLHTVPDAPHGAMWNADPKGYEEAMRRFLTPFG</sequence>
<gene>
    <name evidence="3" type="ORF">AB852_20255</name>
</gene>
<dbReference type="InterPro" id="IPR000073">
    <property type="entry name" value="AB_hydrolase_1"/>
</dbReference>
<dbReference type="Gene3D" id="3.40.50.1820">
    <property type="entry name" value="alpha/beta hydrolase"/>
    <property type="match status" value="1"/>
</dbReference>
<dbReference type="PANTHER" id="PTHR12277">
    <property type="entry name" value="ALPHA/BETA HYDROLASE DOMAIN-CONTAINING PROTEIN"/>
    <property type="match status" value="1"/>
</dbReference>
<dbReference type="Pfam" id="PF00561">
    <property type="entry name" value="Abhydrolase_1"/>
    <property type="match status" value="1"/>
</dbReference>
<accession>A0A1Q4V4S8</accession>
<reference evidence="3 4" key="1">
    <citation type="submission" date="2015-06" db="EMBL/GenBank/DDBJ databases">
        <title>Cloning and characterization of the uncialamcin biosynthetic gene cluster.</title>
        <authorList>
            <person name="Yan X."/>
            <person name="Huang T."/>
            <person name="Ge H."/>
            <person name="Shen B."/>
        </authorList>
    </citation>
    <scope>NUCLEOTIDE SEQUENCE [LARGE SCALE GENOMIC DNA]</scope>
    <source>
        <strain evidence="3 4">DCA2648</strain>
    </source>
</reference>
<evidence type="ECO:0000313" key="4">
    <source>
        <dbReference type="Proteomes" id="UP000186455"/>
    </source>
</evidence>
<dbReference type="GO" id="GO:0003824">
    <property type="term" value="F:catalytic activity"/>
    <property type="evidence" value="ECO:0007669"/>
    <property type="project" value="UniProtKB-ARBA"/>
</dbReference>
<evidence type="ECO:0000313" key="3">
    <source>
        <dbReference type="EMBL" id="OKH92863.1"/>
    </source>
</evidence>